<feature type="compositionally biased region" description="Basic residues" evidence="1">
    <location>
        <begin position="54"/>
        <end position="63"/>
    </location>
</feature>
<name>A0A9I9E8S7_CUCME</name>
<feature type="compositionally biased region" description="Basic and acidic residues" evidence="1">
    <location>
        <begin position="1"/>
        <end position="11"/>
    </location>
</feature>
<dbReference type="Gramene" id="MELO3C030242.2.1">
    <property type="protein sequence ID" value="MELO3C030242.2.1"/>
    <property type="gene ID" value="MELO3C030242.2"/>
</dbReference>
<protein>
    <submittedName>
        <fullName evidence="2">Uncharacterized protein</fullName>
    </submittedName>
</protein>
<evidence type="ECO:0000313" key="2">
    <source>
        <dbReference type="EnsemblPlants" id="MELO3C030242.2.1"/>
    </source>
</evidence>
<dbReference type="EnsemblPlants" id="MELO3C030242.2.1">
    <property type="protein sequence ID" value="MELO3C030242.2.1"/>
    <property type="gene ID" value="MELO3C030242.2"/>
</dbReference>
<reference evidence="2" key="1">
    <citation type="submission" date="2023-03" db="UniProtKB">
        <authorList>
            <consortium name="EnsemblPlants"/>
        </authorList>
    </citation>
    <scope>IDENTIFICATION</scope>
</reference>
<feature type="compositionally biased region" description="Basic residues" evidence="1">
    <location>
        <begin position="38"/>
        <end position="47"/>
    </location>
</feature>
<sequence length="91" mass="10472">MEDFRGRHGEGKAMATKTRSLGTMVKTKLGTKSDSNKHRNVKTRRKSTTNVGRHQTHTARKRPSLLTSKLRRLALHRPHFSLLISFFSFLK</sequence>
<organism evidence="2">
    <name type="scientific">Cucumis melo</name>
    <name type="common">Muskmelon</name>
    <dbReference type="NCBI Taxonomy" id="3656"/>
    <lineage>
        <taxon>Eukaryota</taxon>
        <taxon>Viridiplantae</taxon>
        <taxon>Streptophyta</taxon>
        <taxon>Embryophyta</taxon>
        <taxon>Tracheophyta</taxon>
        <taxon>Spermatophyta</taxon>
        <taxon>Magnoliopsida</taxon>
        <taxon>eudicotyledons</taxon>
        <taxon>Gunneridae</taxon>
        <taxon>Pentapetalae</taxon>
        <taxon>rosids</taxon>
        <taxon>fabids</taxon>
        <taxon>Cucurbitales</taxon>
        <taxon>Cucurbitaceae</taxon>
        <taxon>Benincaseae</taxon>
        <taxon>Cucumis</taxon>
    </lineage>
</organism>
<evidence type="ECO:0000256" key="1">
    <source>
        <dbReference type="SAM" id="MobiDB-lite"/>
    </source>
</evidence>
<proteinExistence type="predicted"/>
<dbReference type="AlphaFoldDB" id="A0A9I9E8S7"/>
<feature type="region of interest" description="Disordered" evidence="1">
    <location>
        <begin position="1"/>
        <end position="63"/>
    </location>
</feature>
<accession>A0A9I9E8S7</accession>